<evidence type="ECO:0000313" key="1">
    <source>
        <dbReference type="EMBL" id="KAK7256644.1"/>
    </source>
</evidence>
<name>A0AAN9HWS4_CROPI</name>
<dbReference type="EMBL" id="JAYWIO010000006">
    <property type="protein sequence ID" value="KAK7256644.1"/>
    <property type="molecule type" value="Genomic_DNA"/>
</dbReference>
<proteinExistence type="predicted"/>
<evidence type="ECO:0000313" key="2">
    <source>
        <dbReference type="Proteomes" id="UP001372338"/>
    </source>
</evidence>
<accession>A0AAN9HWS4</accession>
<dbReference type="Proteomes" id="UP001372338">
    <property type="component" value="Unassembled WGS sequence"/>
</dbReference>
<gene>
    <name evidence="1" type="ORF">RIF29_30098</name>
</gene>
<keyword evidence="2" id="KW-1185">Reference proteome</keyword>
<comment type="caution">
    <text evidence="1">The sequence shown here is derived from an EMBL/GenBank/DDBJ whole genome shotgun (WGS) entry which is preliminary data.</text>
</comment>
<organism evidence="1 2">
    <name type="scientific">Crotalaria pallida</name>
    <name type="common">Smooth rattlebox</name>
    <name type="synonym">Crotalaria striata</name>
    <dbReference type="NCBI Taxonomy" id="3830"/>
    <lineage>
        <taxon>Eukaryota</taxon>
        <taxon>Viridiplantae</taxon>
        <taxon>Streptophyta</taxon>
        <taxon>Embryophyta</taxon>
        <taxon>Tracheophyta</taxon>
        <taxon>Spermatophyta</taxon>
        <taxon>Magnoliopsida</taxon>
        <taxon>eudicotyledons</taxon>
        <taxon>Gunneridae</taxon>
        <taxon>Pentapetalae</taxon>
        <taxon>rosids</taxon>
        <taxon>fabids</taxon>
        <taxon>Fabales</taxon>
        <taxon>Fabaceae</taxon>
        <taxon>Papilionoideae</taxon>
        <taxon>50 kb inversion clade</taxon>
        <taxon>genistoids sensu lato</taxon>
        <taxon>core genistoids</taxon>
        <taxon>Crotalarieae</taxon>
        <taxon>Crotalaria</taxon>
    </lineage>
</organism>
<protein>
    <submittedName>
        <fullName evidence="1">Uncharacterized protein</fullName>
    </submittedName>
</protein>
<dbReference type="AlphaFoldDB" id="A0AAN9HWS4"/>
<reference evidence="1 2" key="1">
    <citation type="submission" date="2024-01" db="EMBL/GenBank/DDBJ databases">
        <title>The genomes of 5 underutilized Papilionoideae crops provide insights into root nodulation and disease resistanc.</title>
        <authorList>
            <person name="Yuan L."/>
        </authorList>
    </citation>
    <scope>NUCLEOTIDE SEQUENCE [LARGE SCALE GENOMIC DNA]</scope>
    <source>
        <strain evidence="1">ZHUSHIDOU_FW_LH</strain>
        <tissue evidence="1">Leaf</tissue>
    </source>
</reference>
<sequence length="88" mass="9533">MKIGYGANGGGFVVLGRVSVHPGFILRRFDRGPKREGPSQPAVMKRIRKKGAFRGSCGGRNSCGNSWPLRLFLANNLPRESGKGDMAM</sequence>